<dbReference type="Proteomes" id="UP000185839">
    <property type="component" value="Unassembled WGS sequence"/>
</dbReference>
<protein>
    <recommendedName>
        <fullName evidence="3">Outer membrane protein with beta-barrel domain</fullName>
    </recommendedName>
</protein>
<name>A0A1N7N759_9FLAO</name>
<keyword evidence="2" id="KW-1185">Reference proteome</keyword>
<evidence type="ECO:0008006" key="3">
    <source>
        <dbReference type="Google" id="ProtNLM"/>
    </source>
</evidence>
<dbReference type="EMBL" id="FTOI01000012">
    <property type="protein sequence ID" value="SIS94185.1"/>
    <property type="molecule type" value="Genomic_DNA"/>
</dbReference>
<organism evidence="1 2">
    <name type="scientific">Kaistella chaponensis</name>
    <dbReference type="NCBI Taxonomy" id="713588"/>
    <lineage>
        <taxon>Bacteria</taxon>
        <taxon>Pseudomonadati</taxon>
        <taxon>Bacteroidota</taxon>
        <taxon>Flavobacteriia</taxon>
        <taxon>Flavobacteriales</taxon>
        <taxon>Weeksellaceae</taxon>
        <taxon>Chryseobacterium group</taxon>
        <taxon>Kaistella</taxon>
    </lineage>
</organism>
<proteinExistence type="predicted"/>
<dbReference type="STRING" id="713588.SAMN05421789_11248"/>
<gene>
    <name evidence="1" type="ORF">SAMN05421789_11248</name>
</gene>
<dbReference type="RefSeq" id="WP_076387805.1">
    <property type="nucleotide sequence ID" value="NZ_FTOI01000012.1"/>
</dbReference>
<evidence type="ECO:0000313" key="1">
    <source>
        <dbReference type="EMBL" id="SIS94185.1"/>
    </source>
</evidence>
<accession>A0A1N7N759</accession>
<reference evidence="2" key="1">
    <citation type="submission" date="2017-01" db="EMBL/GenBank/DDBJ databases">
        <authorList>
            <person name="Varghese N."/>
            <person name="Submissions S."/>
        </authorList>
    </citation>
    <scope>NUCLEOTIDE SEQUENCE [LARGE SCALE GENOMIC DNA]</scope>
    <source>
        <strain evidence="2">DSM 23145</strain>
    </source>
</reference>
<evidence type="ECO:0000313" key="2">
    <source>
        <dbReference type="Proteomes" id="UP000185839"/>
    </source>
</evidence>
<sequence>MIKYLSLFILLFSSNIFFSQKVNPIIFIELGTGYANDFTNKGGLNQFGELNFETNKNLFSVRYSELYQFGLDILLITPITPIPVIALEVEYNEIAFLYGRRYTKNNFAYSFSGGISTNKYIQGFKNENNEWFQEKKNFIGFPFEFNVKWFKNNKSKYKIYEIIPVGKETGLGNSIGFKLLGNISQHSFIGVGIVMGIGYHKEY</sequence>
<dbReference type="AlphaFoldDB" id="A0A1N7N759"/>
<dbReference type="OrthoDB" id="796858at2"/>